<gene>
    <name evidence="14" type="ORF">NP493_209g02015</name>
</gene>
<evidence type="ECO:0000256" key="12">
    <source>
        <dbReference type="ARBA" id="ARBA00081996"/>
    </source>
</evidence>
<keyword evidence="15" id="KW-1185">Reference proteome</keyword>
<dbReference type="EMBL" id="JAODUO010000208">
    <property type="protein sequence ID" value="KAK2186240.1"/>
    <property type="molecule type" value="Genomic_DNA"/>
</dbReference>
<proteinExistence type="inferred from homology"/>
<evidence type="ECO:0000313" key="14">
    <source>
        <dbReference type="EMBL" id="KAK2186240.1"/>
    </source>
</evidence>
<keyword evidence="5" id="KW-0963">Cytoplasm</keyword>
<protein>
    <recommendedName>
        <fullName evidence="10">Centrosomal protein 20</fullName>
    </recommendedName>
    <alternativeName>
        <fullName evidence="11">FGFR1OP N-terminal-like protein</fullName>
    </alternativeName>
    <alternativeName>
        <fullName evidence="12">LisH domain-containing protein FOPNL</fullName>
    </alternativeName>
</protein>
<dbReference type="GO" id="GO:0034451">
    <property type="term" value="C:centriolar satellite"/>
    <property type="evidence" value="ECO:0007669"/>
    <property type="project" value="UniProtKB-SubCell"/>
</dbReference>
<keyword evidence="8" id="KW-0966">Cell projection</keyword>
<evidence type="ECO:0000256" key="8">
    <source>
        <dbReference type="ARBA" id="ARBA00023273"/>
    </source>
</evidence>
<accession>A0AAD9P1H7</accession>
<comment type="subcellular location">
    <subcellularLocation>
        <location evidence="1">Cytoplasm</location>
        <location evidence="1">Cytoskeleton</location>
        <location evidence="1">Cilium basal body</location>
    </subcellularLocation>
    <subcellularLocation>
        <location evidence="3">Cytoplasm</location>
        <location evidence="3">Cytoskeleton</location>
        <location evidence="3">Microtubule organizing center</location>
        <location evidence="3">Centrosome</location>
        <location evidence="3">Centriolar satellite</location>
    </subcellularLocation>
    <subcellularLocation>
        <location evidence="2">Cytoplasmic granule</location>
    </subcellularLocation>
</comment>
<dbReference type="PANTHER" id="PTHR15431:SF19">
    <property type="entry name" value="CENTROSOMAL PROTEIN 20-RELATED"/>
    <property type="match status" value="1"/>
</dbReference>
<dbReference type="GO" id="GO:0060271">
    <property type="term" value="P:cilium assembly"/>
    <property type="evidence" value="ECO:0007669"/>
    <property type="project" value="TreeGrafter"/>
</dbReference>
<reference evidence="14" key="1">
    <citation type="journal article" date="2023" name="Mol. Biol. Evol.">
        <title>Third-Generation Sequencing Reveals the Adaptive Role of the Epigenome in Three Deep-Sea Polychaetes.</title>
        <authorList>
            <person name="Perez M."/>
            <person name="Aroh O."/>
            <person name="Sun Y."/>
            <person name="Lan Y."/>
            <person name="Juniper S.K."/>
            <person name="Young C.R."/>
            <person name="Angers B."/>
            <person name="Qian P.Y."/>
        </authorList>
    </citation>
    <scope>NUCLEOTIDE SEQUENCE</scope>
    <source>
        <strain evidence="14">R07B-5</strain>
    </source>
</reference>
<evidence type="ECO:0000256" key="3">
    <source>
        <dbReference type="ARBA" id="ARBA00004607"/>
    </source>
</evidence>
<evidence type="ECO:0000256" key="7">
    <source>
        <dbReference type="ARBA" id="ARBA00023212"/>
    </source>
</evidence>
<comment type="caution">
    <text evidence="14">The sequence shown here is derived from an EMBL/GenBank/DDBJ whole genome shotgun (WGS) entry which is preliminary data.</text>
</comment>
<comment type="function">
    <text evidence="9">Involved in the biogenesis of cilia. Required for the recruitment of PLK1 to centrosomes and S phase progression.</text>
</comment>
<evidence type="ECO:0000256" key="5">
    <source>
        <dbReference type="ARBA" id="ARBA00022490"/>
    </source>
</evidence>
<evidence type="ECO:0000256" key="11">
    <source>
        <dbReference type="ARBA" id="ARBA00076755"/>
    </source>
</evidence>
<keyword evidence="7" id="KW-0206">Cytoskeleton</keyword>
<evidence type="ECO:0000256" key="10">
    <source>
        <dbReference type="ARBA" id="ARBA00070736"/>
    </source>
</evidence>
<dbReference type="GO" id="GO:0031514">
    <property type="term" value="C:motile cilium"/>
    <property type="evidence" value="ECO:0007669"/>
    <property type="project" value="TreeGrafter"/>
</dbReference>
<feature type="domain" description="FGFR1 oncogene partner (FOP) N-terminal dimerisation" evidence="13">
    <location>
        <begin position="44"/>
        <end position="109"/>
    </location>
</feature>
<dbReference type="Pfam" id="PF09398">
    <property type="entry name" value="FOP_dimer"/>
    <property type="match status" value="1"/>
</dbReference>
<dbReference type="GO" id="GO:0034453">
    <property type="term" value="P:microtubule anchoring"/>
    <property type="evidence" value="ECO:0007669"/>
    <property type="project" value="InterPro"/>
</dbReference>
<dbReference type="Gene3D" id="1.20.960.40">
    <property type="match status" value="1"/>
</dbReference>
<keyword evidence="6" id="KW-0970">Cilium biogenesis/degradation</keyword>
<sequence>MSLPTVVKETLEDRGVLGQIKARIRAEVFHALEEDTEPSPPLGNENMFINELIREYYEFNKYKYSLSVMLAESGQPAVPLDRQFMAQELSIDDKKDMSAVPLLYSIVAHFLSQKQRDMDPECNHEWSRRRLEKDLRHSKVQVDARDHHHHVWAHPGH</sequence>
<evidence type="ECO:0000259" key="13">
    <source>
        <dbReference type="Pfam" id="PF09398"/>
    </source>
</evidence>
<dbReference type="GO" id="GO:0036064">
    <property type="term" value="C:ciliary basal body"/>
    <property type="evidence" value="ECO:0007669"/>
    <property type="project" value="TreeGrafter"/>
</dbReference>
<evidence type="ECO:0000256" key="1">
    <source>
        <dbReference type="ARBA" id="ARBA00004120"/>
    </source>
</evidence>
<evidence type="ECO:0000256" key="6">
    <source>
        <dbReference type="ARBA" id="ARBA00022794"/>
    </source>
</evidence>
<comment type="similarity">
    <text evidence="4">Belongs to the CEP43 family.</text>
</comment>
<dbReference type="FunFam" id="1.20.960.40:FF:000002">
    <property type="entry name" value="LisH domain-containing protein FOPNL"/>
    <property type="match status" value="1"/>
</dbReference>
<evidence type="ECO:0000313" key="15">
    <source>
        <dbReference type="Proteomes" id="UP001209878"/>
    </source>
</evidence>
<dbReference type="InterPro" id="IPR006594">
    <property type="entry name" value="LisH"/>
</dbReference>
<evidence type="ECO:0000256" key="2">
    <source>
        <dbReference type="ARBA" id="ARBA00004463"/>
    </source>
</evidence>
<dbReference type="AlphaFoldDB" id="A0AAD9P1H7"/>
<evidence type="ECO:0000256" key="9">
    <source>
        <dbReference type="ARBA" id="ARBA00055043"/>
    </source>
</evidence>
<name>A0AAD9P1H7_RIDPI</name>
<organism evidence="14 15">
    <name type="scientific">Ridgeia piscesae</name>
    <name type="common">Tubeworm</name>
    <dbReference type="NCBI Taxonomy" id="27915"/>
    <lineage>
        <taxon>Eukaryota</taxon>
        <taxon>Metazoa</taxon>
        <taxon>Spiralia</taxon>
        <taxon>Lophotrochozoa</taxon>
        <taxon>Annelida</taxon>
        <taxon>Polychaeta</taxon>
        <taxon>Sedentaria</taxon>
        <taxon>Canalipalpata</taxon>
        <taxon>Sabellida</taxon>
        <taxon>Siboglinidae</taxon>
        <taxon>Ridgeia</taxon>
    </lineage>
</organism>
<dbReference type="Proteomes" id="UP001209878">
    <property type="component" value="Unassembled WGS sequence"/>
</dbReference>
<dbReference type="InterPro" id="IPR018993">
    <property type="entry name" value="FOP_dimerisation-dom_N"/>
</dbReference>
<dbReference type="PROSITE" id="PS50896">
    <property type="entry name" value="LISH"/>
    <property type="match status" value="1"/>
</dbReference>
<dbReference type="PANTHER" id="PTHR15431">
    <property type="entry name" value="FGFR1 ONCOGENE PARTNER/LISH DOMAIN-CONTAINING PROTEIN"/>
    <property type="match status" value="1"/>
</dbReference>
<evidence type="ECO:0000256" key="4">
    <source>
        <dbReference type="ARBA" id="ARBA00005385"/>
    </source>
</evidence>